<feature type="region of interest" description="Disordered" evidence="1">
    <location>
        <begin position="42"/>
        <end position="115"/>
    </location>
</feature>
<evidence type="ECO:0000313" key="3">
    <source>
        <dbReference type="Proteomes" id="UP000002640"/>
    </source>
</evidence>
<dbReference type="AlphaFoldDB" id="G4ZMD7"/>
<proteinExistence type="predicted"/>
<dbReference type="EMBL" id="JH159155">
    <property type="protein sequence ID" value="EGZ14990.1"/>
    <property type="molecule type" value="Genomic_DNA"/>
</dbReference>
<dbReference type="InParanoid" id="G4ZMD7"/>
<name>G4ZMD7_PHYSP</name>
<keyword evidence="3" id="KW-1185">Reference proteome</keyword>
<feature type="compositionally biased region" description="Basic and acidic residues" evidence="1">
    <location>
        <begin position="56"/>
        <end position="84"/>
    </location>
</feature>
<dbReference type="RefSeq" id="XP_009528739.1">
    <property type="nucleotide sequence ID" value="XM_009530444.1"/>
</dbReference>
<accession>G4ZMD7</accession>
<feature type="compositionally biased region" description="Basic and acidic residues" evidence="1">
    <location>
        <begin position="94"/>
        <end position="103"/>
    </location>
</feature>
<gene>
    <name evidence="2" type="ORF">PHYSODRAFT_301724</name>
</gene>
<dbReference type="GeneID" id="20642064"/>
<feature type="compositionally biased region" description="Polar residues" evidence="1">
    <location>
        <begin position="42"/>
        <end position="54"/>
    </location>
</feature>
<dbReference type="Proteomes" id="UP000002640">
    <property type="component" value="Unassembled WGS sequence"/>
</dbReference>
<protein>
    <submittedName>
        <fullName evidence="2">Uncharacterized protein</fullName>
    </submittedName>
</protein>
<dbReference type="KEGG" id="psoj:PHYSODRAFT_301724"/>
<reference evidence="2 3" key="1">
    <citation type="journal article" date="2006" name="Science">
        <title>Phytophthora genome sequences uncover evolutionary origins and mechanisms of pathogenesis.</title>
        <authorList>
            <person name="Tyler B.M."/>
            <person name="Tripathy S."/>
            <person name="Zhang X."/>
            <person name="Dehal P."/>
            <person name="Jiang R.H."/>
            <person name="Aerts A."/>
            <person name="Arredondo F.D."/>
            <person name="Baxter L."/>
            <person name="Bensasson D."/>
            <person name="Beynon J.L."/>
            <person name="Chapman J."/>
            <person name="Damasceno C.M."/>
            <person name="Dorrance A.E."/>
            <person name="Dou D."/>
            <person name="Dickerman A.W."/>
            <person name="Dubchak I.L."/>
            <person name="Garbelotto M."/>
            <person name="Gijzen M."/>
            <person name="Gordon S.G."/>
            <person name="Govers F."/>
            <person name="Grunwald N.J."/>
            <person name="Huang W."/>
            <person name="Ivors K.L."/>
            <person name="Jones R.W."/>
            <person name="Kamoun S."/>
            <person name="Krampis K."/>
            <person name="Lamour K.H."/>
            <person name="Lee M.K."/>
            <person name="McDonald W.H."/>
            <person name="Medina M."/>
            <person name="Meijer H.J."/>
            <person name="Nordberg E.K."/>
            <person name="Maclean D.J."/>
            <person name="Ospina-Giraldo M.D."/>
            <person name="Morris P.F."/>
            <person name="Phuntumart V."/>
            <person name="Putnam N.H."/>
            <person name="Rash S."/>
            <person name="Rose J.K."/>
            <person name="Sakihama Y."/>
            <person name="Salamov A.A."/>
            <person name="Savidor A."/>
            <person name="Scheuring C.F."/>
            <person name="Smith B.M."/>
            <person name="Sobral B.W."/>
            <person name="Terry A."/>
            <person name="Torto-Alalibo T.A."/>
            <person name="Win J."/>
            <person name="Xu Z."/>
            <person name="Zhang H."/>
            <person name="Grigoriev I.V."/>
            <person name="Rokhsar D.S."/>
            <person name="Boore J.L."/>
        </authorList>
    </citation>
    <scope>NUCLEOTIDE SEQUENCE [LARGE SCALE GENOMIC DNA]</scope>
    <source>
        <strain evidence="2 3">P6497</strain>
    </source>
</reference>
<evidence type="ECO:0000256" key="1">
    <source>
        <dbReference type="SAM" id="MobiDB-lite"/>
    </source>
</evidence>
<sequence>MFSSYAVEADNLNTLVGFRRRVSLPRCVSAGRSLISDCRINQTTPDSIVSNMSPSHKREGPDPEPDAEHDTEFGTEHDAEHDTEFGTVANTEPDAEHDTDAQHRGNSCRWAAGPN</sequence>
<evidence type="ECO:0000313" key="2">
    <source>
        <dbReference type="EMBL" id="EGZ14990.1"/>
    </source>
</evidence>
<organism evidence="2 3">
    <name type="scientific">Phytophthora sojae (strain P6497)</name>
    <name type="common">Soybean stem and root rot agent</name>
    <name type="synonym">Phytophthora megasperma f. sp. glycines</name>
    <dbReference type="NCBI Taxonomy" id="1094619"/>
    <lineage>
        <taxon>Eukaryota</taxon>
        <taxon>Sar</taxon>
        <taxon>Stramenopiles</taxon>
        <taxon>Oomycota</taxon>
        <taxon>Peronosporomycetes</taxon>
        <taxon>Peronosporales</taxon>
        <taxon>Peronosporaceae</taxon>
        <taxon>Phytophthora</taxon>
    </lineage>
</organism>